<dbReference type="GO" id="GO:0043235">
    <property type="term" value="C:receptor complex"/>
    <property type="evidence" value="ECO:0007669"/>
    <property type="project" value="TreeGrafter"/>
</dbReference>
<dbReference type="PRINTS" id="PR00109">
    <property type="entry name" value="TYRKINASE"/>
</dbReference>
<accession>A0A183E853</accession>
<dbReference type="GO" id="GO:0005886">
    <property type="term" value="C:plasma membrane"/>
    <property type="evidence" value="ECO:0007669"/>
    <property type="project" value="TreeGrafter"/>
</dbReference>
<dbReference type="GO" id="GO:0007169">
    <property type="term" value="P:cell surface receptor protein tyrosine kinase signaling pathway"/>
    <property type="evidence" value="ECO:0007669"/>
    <property type="project" value="TreeGrafter"/>
</dbReference>
<dbReference type="PROSITE" id="PS50011">
    <property type="entry name" value="PROTEIN_KINASE_DOM"/>
    <property type="match status" value="1"/>
</dbReference>
<reference evidence="4" key="1">
    <citation type="submission" date="2016-06" db="UniProtKB">
        <authorList>
            <consortium name="WormBaseParasite"/>
        </authorList>
    </citation>
    <scope>IDENTIFICATION</scope>
</reference>
<evidence type="ECO:0000313" key="3">
    <source>
        <dbReference type="Proteomes" id="UP000271098"/>
    </source>
</evidence>
<evidence type="ECO:0000313" key="2">
    <source>
        <dbReference type="EMBL" id="VDN29260.1"/>
    </source>
</evidence>
<name>A0A183E853_9BILA</name>
<dbReference type="InterPro" id="IPR001245">
    <property type="entry name" value="Ser-Thr/Tyr_kinase_cat_dom"/>
</dbReference>
<dbReference type="Gene3D" id="1.10.510.10">
    <property type="entry name" value="Transferase(Phosphotransferase) domain 1"/>
    <property type="match status" value="1"/>
</dbReference>
<dbReference type="PANTHER" id="PTHR24416">
    <property type="entry name" value="TYROSINE-PROTEIN KINASE RECEPTOR"/>
    <property type="match status" value="1"/>
</dbReference>
<gene>
    <name evidence="2" type="ORF">GPUH_LOCUS17144</name>
</gene>
<dbReference type="Proteomes" id="UP000271098">
    <property type="component" value="Unassembled WGS sequence"/>
</dbReference>
<dbReference type="InterPro" id="IPR050122">
    <property type="entry name" value="RTK"/>
</dbReference>
<dbReference type="SUPFAM" id="SSF56112">
    <property type="entry name" value="Protein kinase-like (PK-like)"/>
    <property type="match status" value="1"/>
</dbReference>
<evidence type="ECO:0000259" key="1">
    <source>
        <dbReference type="PROSITE" id="PS50011"/>
    </source>
</evidence>
<dbReference type="PANTHER" id="PTHR24416:SF611">
    <property type="entry name" value="TYROSINE-PROTEIN KINASE TRANSMEMBRANE RECEPTOR ROR"/>
    <property type="match status" value="1"/>
</dbReference>
<sequence>MEYCPGGSLKNLLIDKKEAIKPVERNIFLYEAAKALRHLQLKKCVHRWDVAARNCLIGISGSLKLSDFGLSKPLEELKRTNIDDENIAWPIPWMAPETLSKRPKFTTKSDVYAFGVLIYEVYSCGGKPWPNVAAAEEIIPIVRKGKMMATPPLLNEKSVEDAMRDCWKRKPVDRPDFVELVKRFRIILRAQKLPGGSERIISLLKGVDSTLNSVQLEENSPDSIRSKQREVDDVSYFYKSEFRRLLQISDIGKGEGVAETGEGAE</sequence>
<organism evidence="4">
    <name type="scientific">Gongylonema pulchrum</name>
    <dbReference type="NCBI Taxonomy" id="637853"/>
    <lineage>
        <taxon>Eukaryota</taxon>
        <taxon>Metazoa</taxon>
        <taxon>Ecdysozoa</taxon>
        <taxon>Nematoda</taxon>
        <taxon>Chromadorea</taxon>
        <taxon>Rhabditida</taxon>
        <taxon>Spirurina</taxon>
        <taxon>Spiruromorpha</taxon>
        <taxon>Spiruroidea</taxon>
        <taxon>Gongylonematidae</taxon>
        <taxon>Gongylonema</taxon>
    </lineage>
</organism>
<protein>
    <submittedName>
        <fullName evidence="4">Protein kinase domain-containing protein</fullName>
    </submittedName>
</protein>
<dbReference type="InterPro" id="IPR011009">
    <property type="entry name" value="Kinase-like_dom_sf"/>
</dbReference>
<dbReference type="OrthoDB" id="4062651at2759"/>
<feature type="domain" description="Protein kinase" evidence="1">
    <location>
        <begin position="1"/>
        <end position="188"/>
    </location>
</feature>
<dbReference type="GO" id="GO:0004714">
    <property type="term" value="F:transmembrane receptor protein tyrosine kinase activity"/>
    <property type="evidence" value="ECO:0007669"/>
    <property type="project" value="TreeGrafter"/>
</dbReference>
<dbReference type="EMBL" id="UYRT01084757">
    <property type="protein sequence ID" value="VDN29260.1"/>
    <property type="molecule type" value="Genomic_DNA"/>
</dbReference>
<proteinExistence type="predicted"/>
<dbReference type="Pfam" id="PF07714">
    <property type="entry name" value="PK_Tyr_Ser-Thr"/>
    <property type="match status" value="1"/>
</dbReference>
<keyword evidence="3" id="KW-1185">Reference proteome</keyword>
<dbReference type="AlphaFoldDB" id="A0A183E853"/>
<dbReference type="WBParaSite" id="GPUH_0001716601-mRNA-1">
    <property type="protein sequence ID" value="GPUH_0001716601-mRNA-1"/>
    <property type="gene ID" value="GPUH_0001716601"/>
</dbReference>
<dbReference type="InterPro" id="IPR000719">
    <property type="entry name" value="Prot_kinase_dom"/>
</dbReference>
<reference evidence="2 3" key="2">
    <citation type="submission" date="2018-11" db="EMBL/GenBank/DDBJ databases">
        <authorList>
            <consortium name="Pathogen Informatics"/>
        </authorList>
    </citation>
    <scope>NUCLEOTIDE SEQUENCE [LARGE SCALE GENOMIC DNA]</scope>
</reference>
<dbReference type="GO" id="GO:0005524">
    <property type="term" value="F:ATP binding"/>
    <property type="evidence" value="ECO:0007669"/>
    <property type="project" value="InterPro"/>
</dbReference>
<evidence type="ECO:0000313" key="4">
    <source>
        <dbReference type="WBParaSite" id="GPUH_0001716601-mRNA-1"/>
    </source>
</evidence>